<evidence type="ECO:0000313" key="2">
    <source>
        <dbReference type="Proteomes" id="UP000262056"/>
    </source>
</evidence>
<accession>A0A656PMH6</accession>
<evidence type="ECO:0000313" key="1">
    <source>
        <dbReference type="EMBL" id="HCQ40563.1"/>
    </source>
</evidence>
<name>A0A656PMH6_UNCKA</name>
<dbReference type="EMBL" id="DQFB01000004">
    <property type="protein sequence ID" value="HCQ40563.1"/>
    <property type="molecule type" value="Genomic_DNA"/>
</dbReference>
<protein>
    <submittedName>
        <fullName evidence="1">Uncharacterized protein</fullName>
    </submittedName>
</protein>
<proteinExistence type="predicted"/>
<gene>
    <name evidence="1" type="ORF">DIU24_02550</name>
</gene>
<dbReference type="AlphaFoldDB" id="A0A656PMH6"/>
<organism evidence="1 2">
    <name type="scientific">candidate division WWE3 bacterium</name>
    <dbReference type="NCBI Taxonomy" id="2053526"/>
    <lineage>
        <taxon>Bacteria</taxon>
        <taxon>Katanobacteria</taxon>
    </lineage>
</organism>
<comment type="caution">
    <text evidence="1">The sequence shown here is derived from an EMBL/GenBank/DDBJ whole genome shotgun (WGS) entry which is preliminary data.</text>
</comment>
<reference evidence="1 2" key="1">
    <citation type="journal article" date="2018" name="Nat. Biotechnol.">
        <title>A standardized bacterial taxonomy based on genome phylogeny substantially revises the tree of life.</title>
        <authorList>
            <person name="Parks D.H."/>
            <person name="Chuvochina M."/>
            <person name="Waite D.W."/>
            <person name="Rinke C."/>
            <person name="Skarshewski A."/>
            <person name="Chaumeil P.A."/>
            <person name="Hugenholtz P."/>
        </authorList>
    </citation>
    <scope>NUCLEOTIDE SEQUENCE [LARGE SCALE GENOMIC DNA]</scope>
    <source>
        <strain evidence="1">UBA12021</strain>
    </source>
</reference>
<sequence>MKKNNLFLGAMRVFLLFLLLFTTWSPVPLSGREQPVVEAKDAGSQFQAKGNSVRPAGRWTTECDPLKVLRITWTSQVRLTGGTFLLEAEFNNFAERFSKRGLPGKSDPVIGAVSAFKIMLKPDTIWLDIMSDGTLAPEHTGFDQSVVAYSYPGGYDAIADELMTLGIDWSALYVELKAAAEMIEESVDINKFCPTPSRKQQWPRTLTG</sequence>
<dbReference type="Proteomes" id="UP000262056">
    <property type="component" value="Unassembled WGS sequence"/>
</dbReference>